<comment type="caution">
    <text evidence="1">The sequence shown here is derived from an EMBL/GenBank/DDBJ whole genome shotgun (WGS) entry which is preliminary data.</text>
</comment>
<sequence>MNPGISSLFPSSFLHEDIESVNHTDGVNRDPLRPEDKEPQLNVLQNFLSCHLGLKTLRKLEQEIVSMLIQGDTLFGGSNFFIYENNFPVRSKVMAFWPSPVVWSS</sequence>
<gene>
    <name evidence="1" type="ORF">AVEN_203216_1</name>
</gene>
<reference evidence="1 2" key="1">
    <citation type="journal article" date="2019" name="Sci. Rep.">
        <title>Orb-weaving spider Araneus ventricosus genome elucidates the spidroin gene catalogue.</title>
        <authorList>
            <person name="Kono N."/>
            <person name="Nakamura H."/>
            <person name="Ohtoshi R."/>
            <person name="Moran D.A.P."/>
            <person name="Shinohara A."/>
            <person name="Yoshida Y."/>
            <person name="Fujiwara M."/>
            <person name="Mori M."/>
            <person name="Tomita M."/>
            <person name="Arakawa K."/>
        </authorList>
    </citation>
    <scope>NUCLEOTIDE SEQUENCE [LARGE SCALE GENOMIC DNA]</scope>
</reference>
<evidence type="ECO:0000313" key="2">
    <source>
        <dbReference type="Proteomes" id="UP000499080"/>
    </source>
</evidence>
<keyword evidence="2" id="KW-1185">Reference proteome</keyword>
<proteinExistence type="predicted"/>
<evidence type="ECO:0000313" key="1">
    <source>
        <dbReference type="EMBL" id="GBM35049.1"/>
    </source>
</evidence>
<dbReference type="Proteomes" id="UP000499080">
    <property type="component" value="Unassembled WGS sequence"/>
</dbReference>
<dbReference type="EMBL" id="BGPR01000774">
    <property type="protein sequence ID" value="GBM35049.1"/>
    <property type="molecule type" value="Genomic_DNA"/>
</dbReference>
<name>A0A4Y2F3E6_ARAVE</name>
<accession>A0A4Y2F3E6</accession>
<dbReference type="AlphaFoldDB" id="A0A4Y2F3E6"/>
<protein>
    <submittedName>
        <fullName evidence="1">Uncharacterized protein</fullName>
    </submittedName>
</protein>
<organism evidence="1 2">
    <name type="scientific">Araneus ventricosus</name>
    <name type="common">Orbweaver spider</name>
    <name type="synonym">Epeira ventricosa</name>
    <dbReference type="NCBI Taxonomy" id="182803"/>
    <lineage>
        <taxon>Eukaryota</taxon>
        <taxon>Metazoa</taxon>
        <taxon>Ecdysozoa</taxon>
        <taxon>Arthropoda</taxon>
        <taxon>Chelicerata</taxon>
        <taxon>Arachnida</taxon>
        <taxon>Araneae</taxon>
        <taxon>Araneomorphae</taxon>
        <taxon>Entelegynae</taxon>
        <taxon>Araneoidea</taxon>
        <taxon>Araneidae</taxon>
        <taxon>Araneus</taxon>
    </lineage>
</organism>